<protein>
    <submittedName>
        <fullName evidence="1">Uncharacterized protein</fullName>
    </submittedName>
</protein>
<sequence>MDTRLREMQGLILEDLCFVELFKSFSDLLYHPCFVDHKSGQEPEVEPCLHDNDIGTVSKTQKTNNNNFKKEKKDTALGAARDLRVIRQVPRLGWNGKICERSGGWIYEVMYSLCGDRGIYEEARGVH</sequence>
<dbReference type="Proteomes" id="UP000886998">
    <property type="component" value="Unassembled WGS sequence"/>
</dbReference>
<gene>
    <name evidence="1" type="ORF">TNIN_139831</name>
</gene>
<keyword evidence="2" id="KW-1185">Reference proteome</keyword>
<evidence type="ECO:0000313" key="2">
    <source>
        <dbReference type="Proteomes" id="UP000886998"/>
    </source>
</evidence>
<proteinExistence type="predicted"/>
<accession>A0A8X6WRJ5</accession>
<reference evidence="1" key="1">
    <citation type="submission" date="2020-08" db="EMBL/GenBank/DDBJ databases">
        <title>Multicomponent nature underlies the extraordinary mechanical properties of spider dragline silk.</title>
        <authorList>
            <person name="Kono N."/>
            <person name="Nakamura H."/>
            <person name="Mori M."/>
            <person name="Yoshida Y."/>
            <person name="Ohtoshi R."/>
            <person name="Malay A.D."/>
            <person name="Moran D.A.P."/>
            <person name="Tomita M."/>
            <person name="Numata K."/>
            <person name="Arakawa K."/>
        </authorList>
    </citation>
    <scope>NUCLEOTIDE SEQUENCE</scope>
</reference>
<dbReference type="AlphaFoldDB" id="A0A8X6WRJ5"/>
<name>A0A8X6WRJ5_9ARAC</name>
<dbReference type="EMBL" id="BMAV01001621">
    <property type="protein sequence ID" value="GFY40028.1"/>
    <property type="molecule type" value="Genomic_DNA"/>
</dbReference>
<evidence type="ECO:0000313" key="1">
    <source>
        <dbReference type="EMBL" id="GFY40028.1"/>
    </source>
</evidence>
<organism evidence="1 2">
    <name type="scientific">Trichonephila inaurata madagascariensis</name>
    <dbReference type="NCBI Taxonomy" id="2747483"/>
    <lineage>
        <taxon>Eukaryota</taxon>
        <taxon>Metazoa</taxon>
        <taxon>Ecdysozoa</taxon>
        <taxon>Arthropoda</taxon>
        <taxon>Chelicerata</taxon>
        <taxon>Arachnida</taxon>
        <taxon>Araneae</taxon>
        <taxon>Araneomorphae</taxon>
        <taxon>Entelegynae</taxon>
        <taxon>Araneoidea</taxon>
        <taxon>Nephilidae</taxon>
        <taxon>Trichonephila</taxon>
        <taxon>Trichonephila inaurata</taxon>
    </lineage>
</organism>
<comment type="caution">
    <text evidence="1">The sequence shown here is derived from an EMBL/GenBank/DDBJ whole genome shotgun (WGS) entry which is preliminary data.</text>
</comment>